<accession>A0A246FLJ4</accession>
<protein>
    <submittedName>
        <fullName evidence="1">Uncharacterized protein</fullName>
    </submittedName>
</protein>
<name>A0A246FLJ4_9BACT</name>
<gene>
    <name evidence="1" type="ORF">CDA63_08510</name>
</gene>
<proteinExistence type="predicted"/>
<reference evidence="1 2" key="1">
    <citation type="submission" date="2017-06" db="EMBL/GenBank/DDBJ databases">
        <title>Hymenobacter amundsenii sp. nov. isolated from regoliths in Antarctica.</title>
        <authorList>
            <person name="Sedlacek I."/>
            <person name="Kralova S."/>
            <person name="Pantucek R."/>
            <person name="Svec P."/>
            <person name="Holochova P."/>
            <person name="Stankova E."/>
            <person name="Vrbovska V."/>
            <person name="Busse H.-J."/>
        </authorList>
    </citation>
    <scope>NUCLEOTIDE SEQUENCE [LARGE SCALE GENOMIC DNA]</scope>
    <source>
        <strain evidence="1 2">CCM 8682</strain>
    </source>
</reference>
<comment type="caution">
    <text evidence="1">The sequence shown here is derived from an EMBL/GenBank/DDBJ whole genome shotgun (WGS) entry which is preliminary data.</text>
</comment>
<dbReference type="Proteomes" id="UP000197277">
    <property type="component" value="Unassembled WGS sequence"/>
</dbReference>
<evidence type="ECO:0000313" key="2">
    <source>
        <dbReference type="Proteomes" id="UP000197277"/>
    </source>
</evidence>
<dbReference type="AlphaFoldDB" id="A0A246FLJ4"/>
<dbReference type="EMBL" id="NIRR01000010">
    <property type="protein sequence ID" value="OWP63611.1"/>
    <property type="molecule type" value="Genomic_DNA"/>
</dbReference>
<keyword evidence="2" id="KW-1185">Reference proteome</keyword>
<sequence>MMGVSLEKDFYDYMLVRLNDDEPYMLIVNVTIGNIKAGSIICYVTCAAENHSTVTAQALRRSFGGENVYYIYKD</sequence>
<organism evidence="1 2">
    <name type="scientific">Hymenobacter amundsenii</name>
    <dbReference type="NCBI Taxonomy" id="2006685"/>
    <lineage>
        <taxon>Bacteria</taxon>
        <taxon>Pseudomonadati</taxon>
        <taxon>Bacteroidota</taxon>
        <taxon>Cytophagia</taxon>
        <taxon>Cytophagales</taxon>
        <taxon>Hymenobacteraceae</taxon>
        <taxon>Hymenobacter</taxon>
    </lineage>
</organism>
<evidence type="ECO:0000313" key="1">
    <source>
        <dbReference type="EMBL" id="OWP63611.1"/>
    </source>
</evidence>